<evidence type="ECO:0000256" key="5">
    <source>
        <dbReference type="ARBA" id="ARBA00022989"/>
    </source>
</evidence>
<dbReference type="InterPro" id="IPR005614">
    <property type="entry name" value="NrfD-like"/>
</dbReference>
<dbReference type="Pfam" id="PF03916">
    <property type="entry name" value="NrfD"/>
    <property type="match status" value="1"/>
</dbReference>
<organism evidence="8 9">
    <name type="scientific">Jatrophihabitans cynanchi</name>
    <dbReference type="NCBI Taxonomy" id="2944128"/>
    <lineage>
        <taxon>Bacteria</taxon>
        <taxon>Bacillati</taxon>
        <taxon>Actinomycetota</taxon>
        <taxon>Actinomycetes</taxon>
        <taxon>Jatrophihabitantales</taxon>
        <taxon>Jatrophihabitantaceae</taxon>
        <taxon>Jatrophihabitans</taxon>
    </lineage>
</organism>
<feature type="transmembrane region" description="Helical" evidence="7">
    <location>
        <begin position="63"/>
        <end position="81"/>
    </location>
</feature>
<feature type="transmembrane region" description="Helical" evidence="7">
    <location>
        <begin position="131"/>
        <end position="152"/>
    </location>
</feature>
<evidence type="ECO:0000313" key="9">
    <source>
        <dbReference type="Proteomes" id="UP001164693"/>
    </source>
</evidence>
<dbReference type="InterPro" id="IPR052049">
    <property type="entry name" value="Electron_transfer_protein"/>
</dbReference>
<keyword evidence="6 7" id="KW-0472">Membrane</keyword>
<dbReference type="PANTHER" id="PTHR34856">
    <property type="entry name" value="PROTEIN NRFD"/>
    <property type="match status" value="1"/>
</dbReference>
<evidence type="ECO:0000256" key="2">
    <source>
        <dbReference type="ARBA" id="ARBA00008929"/>
    </source>
</evidence>
<reference evidence="8" key="1">
    <citation type="submission" date="2022-05" db="EMBL/GenBank/DDBJ databases">
        <title>Jatrophihabitans sp. SB3-54 whole genome sequence.</title>
        <authorList>
            <person name="Suh M.K."/>
            <person name="Eom M.K."/>
            <person name="Kim J.S."/>
            <person name="Kim H.S."/>
            <person name="Do H.E."/>
            <person name="Shin Y.K."/>
            <person name="Lee J.-S."/>
        </authorList>
    </citation>
    <scope>NUCLEOTIDE SEQUENCE</scope>
    <source>
        <strain evidence="8">SB3-54</strain>
    </source>
</reference>
<feature type="transmembrane region" description="Helical" evidence="7">
    <location>
        <begin position="164"/>
        <end position="186"/>
    </location>
</feature>
<dbReference type="Proteomes" id="UP001164693">
    <property type="component" value="Chromosome"/>
</dbReference>
<feature type="transmembrane region" description="Helical" evidence="7">
    <location>
        <begin position="29"/>
        <end position="51"/>
    </location>
</feature>
<proteinExistence type="inferred from homology"/>
<evidence type="ECO:0000256" key="3">
    <source>
        <dbReference type="ARBA" id="ARBA00022475"/>
    </source>
</evidence>
<keyword evidence="3" id="KW-1003">Cell membrane</keyword>
<evidence type="ECO:0000256" key="7">
    <source>
        <dbReference type="SAM" id="Phobius"/>
    </source>
</evidence>
<name>A0ABY7JV93_9ACTN</name>
<evidence type="ECO:0000256" key="6">
    <source>
        <dbReference type="ARBA" id="ARBA00023136"/>
    </source>
</evidence>
<evidence type="ECO:0000313" key="8">
    <source>
        <dbReference type="EMBL" id="WAX56456.1"/>
    </source>
</evidence>
<protein>
    <submittedName>
        <fullName evidence="8">Polysulfide reductase NrfD</fullName>
    </submittedName>
</protein>
<keyword evidence="9" id="KW-1185">Reference proteome</keyword>
<comment type="similarity">
    <text evidence="2">Belongs to the NrfD family.</text>
</comment>
<evidence type="ECO:0000256" key="1">
    <source>
        <dbReference type="ARBA" id="ARBA00004651"/>
    </source>
</evidence>
<dbReference type="EMBL" id="CP097463">
    <property type="protein sequence ID" value="WAX56456.1"/>
    <property type="molecule type" value="Genomic_DNA"/>
</dbReference>
<dbReference type="RefSeq" id="WP_269442989.1">
    <property type="nucleotide sequence ID" value="NZ_CP097463.1"/>
</dbReference>
<sequence length="320" mass="31952">MSKHRHEPEFTSYYGRPVLKEPTWEPADIAGYLFTGGLAGASSILAAGAQFTGRPALARSLKLGALGAITASAAALIHDLGKPSRFYNMLRVAKPSSPMSMGSWLLAGYGPLAGASALSDLTGVLPAAGRTASVGAGVLGAGVASYTSVLIADTAVPAWHAARHHLPFVFVGSAATAAAGLGLLTAPTGETGPVRRAAVAGAAVELAASNAMEHGTGLAGETFHDGTAGRLLRAAKACTAAGAVGAAVLGGRSRLAAAVSGLALLAGSALTRFGIFEAGRASTKDPKYTVVPQRERLAEKDSAARCDSLVAGLARGAGDQ</sequence>
<feature type="transmembrane region" description="Helical" evidence="7">
    <location>
        <begin position="101"/>
        <end position="119"/>
    </location>
</feature>
<dbReference type="Gene3D" id="1.20.1630.10">
    <property type="entry name" value="Formate dehydrogenase/DMSO reductase domain"/>
    <property type="match status" value="1"/>
</dbReference>
<comment type="subcellular location">
    <subcellularLocation>
        <location evidence="1">Cell membrane</location>
        <topology evidence="1">Multi-pass membrane protein</topology>
    </subcellularLocation>
</comment>
<evidence type="ECO:0000256" key="4">
    <source>
        <dbReference type="ARBA" id="ARBA00022692"/>
    </source>
</evidence>
<accession>A0ABY7JV93</accession>
<gene>
    <name evidence="8" type="primary">nrfD</name>
    <name evidence="8" type="ORF">M6B22_18240</name>
</gene>
<keyword evidence="5 7" id="KW-1133">Transmembrane helix</keyword>
<keyword evidence="4 7" id="KW-0812">Transmembrane</keyword>
<dbReference type="PANTHER" id="PTHR34856:SF2">
    <property type="entry name" value="PROTEIN NRFD"/>
    <property type="match status" value="1"/>
</dbReference>